<dbReference type="PANTHER" id="PTHR35752">
    <property type="entry name" value="G-PROTEIN COUPLED RECEPTOR"/>
    <property type="match status" value="1"/>
</dbReference>
<dbReference type="PROSITE" id="PS51257">
    <property type="entry name" value="PROKAR_LIPOPROTEIN"/>
    <property type="match status" value="1"/>
</dbReference>
<sequence length="246" mass="27762">MVGNRFQPCRLLLAVLVFSFACHATLSLSPRSECYMLDVDNHFYDFTDWIGKEFQYTDFQDGSTYTLRFCKDMQVRSGQSIINYGRFSPAYSSARDTSDSFVQEYRHGDLKGCENEGYDYSGRGSMRAVARNYVQGLRPHWTSPLFFDSALGFPSLLPSRLLPGFGCSPPVWPRFFFGLWVGSPLPPTSLPTFSGPPFATSSDLHSFHNELLYFRSFCPTGCQVVAHSVFSPCLVDHSRCVSCSFI</sequence>
<dbReference type="EnsemblPlants" id="Pp3c26_9360V3.2">
    <property type="protein sequence ID" value="Pp3c26_9360V3.2"/>
    <property type="gene ID" value="Pp3c26_9360"/>
</dbReference>
<dbReference type="PANTHER" id="PTHR35752:SF1">
    <property type="entry name" value="G-PROTEIN COUPLED RECEPTOR"/>
    <property type="match status" value="1"/>
</dbReference>
<dbReference type="Proteomes" id="UP000006727">
    <property type="component" value="Chromosome 26"/>
</dbReference>
<keyword evidence="1" id="KW-0732">Signal</keyword>
<dbReference type="Gramene" id="Pp3c26_9360V3.2">
    <property type="protein sequence ID" value="Pp3c26_9360V3.2"/>
    <property type="gene ID" value="Pp3c26_9360"/>
</dbReference>
<organism evidence="2 3">
    <name type="scientific">Physcomitrium patens</name>
    <name type="common">Spreading-leaved earth moss</name>
    <name type="synonym">Physcomitrella patens</name>
    <dbReference type="NCBI Taxonomy" id="3218"/>
    <lineage>
        <taxon>Eukaryota</taxon>
        <taxon>Viridiplantae</taxon>
        <taxon>Streptophyta</taxon>
        <taxon>Embryophyta</taxon>
        <taxon>Bryophyta</taxon>
        <taxon>Bryophytina</taxon>
        <taxon>Bryopsida</taxon>
        <taxon>Funariidae</taxon>
        <taxon>Funariales</taxon>
        <taxon>Funariaceae</taxon>
        <taxon>Physcomitrium</taxon>
    </lineage>
</organism>
<dbReference type="EMBL" id="ABEU02000026">
    <property type="status" value="NOT_ANNOTATED_CDS"/>
    <property type="molecule type" value="Genomic_DNA"/>
</dbReference>
<reference evidence="2" key="3">
    <citation type="submission" date="2020-12" db="UniProtKB">
        <authorList>
            <consortium name="EnsemblPlants"/>
        </authorList>
    </citation>
    <scope>IDENTIFICATION</scope>
</reference>
<reference evidence="2 3" key="2">
    <citation type="journal article" date="2018" name="Plant J.">
        <title>The Physcomitrella patens chromosome-scale assembly reveals moss genome structure and evolution.</title>
        <authorList>
            <person name="Lang D."/>
            <person name="Ullrich K.K."/>
            <person name="Murat F."/>
            <person name="Fuchs J."/>
            <person name="Jenkins J."/>
            <person name="Haas F.B."/>
            <person name="Piednoel M."/>
            <person name="Gundlach H."/>
            <person name="Van Bel M."/>
            <person name="Meyberg R."/>
            <person name="Vives C."/>
            <person name="Morata J."/>
            <person name="Symeonidi A."/>
            <person name="Hiss M."/>
            <person name="Muchero W."/>
            <person name="Kamisugi Y."/>
            <person name="Saleh O."/>
            <person name="Blanc G."/>
            <person name="Decker E.L."/>
            <person name="van Gessel N."/>
            <person name="Grimwood J."/>
            <person name="Hayes R.D."/>
            <person name="Graham S.W."/>
            <person name="Gunter L.E."/>
            <person name="McDaniel S.F."/>
            <person name="Hoernstein S.N.W."/>
            <person name="Larsson A."/>
            <person name="Li F.W."/>
            <person name="Perroud P.F."/>
            <person name="Phillips J."/>
            <person name="Ranjan P."/>
            <person name="Rokshar D.S."/>
            <person name="Rothfels C.J."/>
            <person name="Schneider L."/>
            <person name="Shu S."/>
            <person name="Stevenson D.W."/>
            <person name="Thummler F."/>
            <person name="Tillich M."/>
            <person name="Villarreal Aguilar J.C."/>
            <person name="Widiez T."/>
            <person name="Wong G.K."/>
            <person name="Wymore A."/>
            <person name="Zhang Y."/>
            <person name="Zimmer A.D."/>
            <person name="Quatrano R.S."/>
            <person name="Mayer K.F.X."/>
            <person name="Goodstein D."/>
            <person name="Casacuberta J.M."/>
            <person name="Vandepoele K."/>
            <person name="Reski R."/>
            <person name="Cuming A.C."/>
            <person name="Tuskan G.A."/>
            <person name="Maumus F."/>
            <person name="Salse J."/>
            <person name="Schmutz J."/>
            <person name="Rensing S.A."/>
        </authorList>
    </citation>
    <scope>NUCLEOTIDE SEQUENCE [LARGE SCALE GENOMIC DNA]</scope>
    <source>
        <strain evidence="2 3">cv. Gransden 2004</strain>
    </source>
</reference>
<keyword evidence="3" id="KW-1185">Reference proteome</keyword>
<evidence type="ECO:0000313" key="3">
    <source>
        <dbReference type="Proteomes" id="UP000006727"/>
    </source>
</evidence>
<evidence type="ECO:0000313" key="2">
    <source>
        <dbReference type="EnsemblPlants" id="Pp3c26_9360V3.2"/>
    </source>
</evidence>
<dbReference type="InParanoid" id="A0A7I4D5F6"/>
<feature type="signal peptide" evidence="1">
    <location>
        <begin position="1"/>
        <end position="27"/>
    </location>
</feature>
<dbReference type="SUPFAM" id="SSF50911">
    <property type="entry name" value="Mannose 6-phosphate receptor domain"/>
    <property type="match status" value="1"/>
</dbReference>
<proteinExistence type="predicted"/>
<accession>A0A7I4D5F6</accession>
<dbReference type="AlphaFoldDB" id="A0A7I4D5F6"/>
<gene>
    <name evidence="2" type="primary">LOC112277744</name>
</gene>
<reference evidence="2 3" key="1">
    <citation type="journal article" date="2008" name="Science">
        <title>The Physcomitrella genome reveals evolutionary insights into the conquest of land by plants.</title>
        <authorList>
            <person name="Rensing S."/>
            <person name="Lang D."/>
            <person name="Zimmer A."/>
            <person name="Terry A."/>
            <person name="Salamov A."/>
            <person name="Shapiro H."/>
            <person name="Nishiyama T."/>
            <person name="Perroud P.-F."/>
            <person name="Lindquist E."/>
            <person name="Kamisugi Y."/>
            <person name="Tanahashi T."/>
            <person name="Sakakibara K."/>
            <person name="Fujita T."/>
            <person name="Oishi K."/>
            <person name="Shin-I T."/>
            <person name="Kuroki Y."/>
            <person name="Toyoda A."/>
            <person name="Suzuki Y."/>
            <person name="Hashimoto A."/>
            <person name="Yamaguchi K."/>
            <person name="Sugano A."/>
            <person name="Kohara Y."/>
            <person name="Fujiyama A."/>
            <person name="Anterola A."/>
            <person name="Aoki S."/>
            <person name="Ashton N."/>
            <person name="Barbazuk W.B."/>
            <person name="Barker E."/>
            <person name="Bennetzen J."/>
            <person name="Bezanilla M."/>
            <person name="Blankenship R."/>
            <person name="Cho S.H."/>
            <person name="Dutcher S."/>
            <person name="Estelle M."/>
            <person name="Fawcett J.A."/>
            <person name="Gundlach H."/>
            <person name="Hanada K."/>
            <person name="Heyl A."/>
            <person name="Hicks K.A."/>
            <person name="Hugh J."/>
            <person name="Lohr M."/>
            <person name="Mayer K."/>
            <person name="Melkozernov A."/>
            <person name="Murata T."/>
            <person name="Nelson D."/>
            <person name="Pils B."/>
            <person name="Prigge M."/>
            <person name="Reiss B."/>
            <person name="Renner T."/>
            <person name="Rombauts S."/>
            <person name="Rushton P."/>
            <person name="Sanderfoot A."/>
            <person name="Schween G."/>
            <person name="Shiu S.-H."/>
            <person name="Stueber K."/>
            <person name="Theodoulou F.L."/>
            <person name="Tu H."/>
            <person name="Van de Peer Y."/>
            <person name="Verrier P.J."/>
            <person name="Waters E."/>
            <person name="Wood A."/>
            <person name="Yang L."/>
            <person name="Cove D."/>
            <person name="Cuming A."/>
            <person name="Hasebe M."/>
            <person name="Lucas S."/>
            <person name="Mishler D.B."/>
            <person name="Reski R."/>
            <person name="Grigoriev I."/>
            <person name="Quatrano R.S."/>
            <person name="Boore J.L."/>
        </authorList>
    </citation>
    <scope>NUCLEOTIDE SEQUENCE [LARGE SCALE GENOMIC DNA]</scope>
    <source>
        <strain evidence="2 3">cv. Gransden 2004</strain>
    </source>
</reference>
<protein>
    <submittedName>
        <fullName evidence="2">Uncharacterized protein</fullName>
    </submittedName>
</protein>
<feature type="chain" id="PRO_5029697437" evidence="1">
    <location>
        <begin position="28"/>
        <end position="246"/>
    </location>
</feature>
<evidence type="ECO:0000256" key="1">
    <source>
        <dbReference type="SAM" id="SignalP"/>
    </source>
</evidence>
<dbReference type="InterPro" id="IPR009011">
    <property type="entry name" value="Man6P_isomerase_rcpt-bd_dom_sf"/>
</dbReference>
<name>A0A7I4D5F6_PHYPA</name>